<dbReference type="OrthoDB" id="2742220at2759"/>
<dbReference type="RefSeq" id="XP_025376009.1">
    <property type="nucleotide sequence ID" value="XM_025524492.1"/>
</dbReference>
<reference evidence="3 4" key="1">
    <citation type="journal article" date="2018" name="Mol. Biol. Evol.">
        <title>Broad Genomic Sampling Reveals a Smut Pathogenic Ancestry of the Fungal Clade Ustilaginomycotina.</title>
        <authorList>
            <person name="Kijpornyongpan T."/>
            <person name="Mondo S.J."/>
            <person name="Barry K."/>
            <person name="Sandor L."/>
            <person name="Lee J."/>
            <person name="Lipzen A."/>
            <person name="Pangilinan J."/>
            <person name="LaButti K."/>
            <person name="Hainaut M."/>
            <person name="Henrissat B."/>
            <person name="Grigoriev I.V."/>
            <person name="Spatafora J.W."/>
            <person name="Aime M.C."/>
        </authorList>
    </citation>
    <scope>NUCLEOTIDE SEQUENCE [LARGE SCALE GENOMIC DNA]</scope>
    <source>
        <strain evidence="3 4">MCA 4198</strain>
    </source>
</reference>
<keyword evidence="4" id="KW-1185">Reference proteome</keyword>
<evidence type="ECO:0008006" key="5">
    <source>
        <dbReference type="Google" id="ProtNLM"/>
    </source>
</evidence>
<feature type="compositionally biased region" description="Polar residues" evidence="1">
    <location>
        <begin position="319"/>
        <end position="330"/>
    </location>
</feature>
<dbReference type="EMBL" id="KZ819638">
    <property type="protein sequence ID" value="PWN88811.1"/>
    <property type="molecule type" value="Genomic_DNA"/>
</dbReference>
<gene>
    <name evidence="3" type="ORF">FA10DRAFT_296284</name>
</gene>
<keyword evidence="2" id="KW-1133">Transmembrane helix</keyword>
<name>A0A316YI11_9BASI</name>
<keyword evidence="2" id="KW-0812">Transmembrane</keyword>
<evidence type="ECO:0000256" key="1">
    <source>
        <dbReference type="SAM" id="MobiDB-lite"/>
    </source>
</evidence>
<feature type="region of interest" description="Disordered" evidence="1">
    <location>
        <begin position="273"/>
        <end position="307"/>
    </location>
</feature>
<dbReference type="AlphaFoldDB" id="A0A316YI11"/>
<proteinExistence type="predicted"/>
<feature type="transmembrane region" description="Helical" evidence="2">
    <location>
        <begin position="163"/>
        <end position="184"/>
    </location>
</feature>
<feature type="transmembrane region" description="Helical" evidence="2">
    <location>
        <begin position="86"/>
        <end position="111"/>
    </location>
</feature>
<protein>
    <recommendedName>
        <fullName evidence="5">Transmembrane protein</fullName>
    </recommendedName>
</protein>
<dbReference type="GeneID" id="37046408"/>
<keyword evidence="2" id="KW-0472">Membrane</keyword>
<feature type="region of interest" description="Disordered" evidence="1">
    <location>
        <begin position="319"/>
        <end position="343"/>
    </location>
</feature>
<dbReference type="InParanoid" id="A0A316YI11"/>
<feature type="transmembrane region" description="Helical" evidence="2">
    <location>
        <begin position="51"/>
        <end position="74"/>
    </location>
</feature>
<feature type="compositionally biased region" description="Low complexity" evidence="1">
    <location>
        <begin position="273"/>
        <end position="287"/>
    </location>
</feature>
<feature type="transmembrane region" description="Helical" evidence="2">
    <location>
        <begin position="213"/>
        <end position="232"/>
    </location>
</feature>
<evidence type="ECO:0000313" key="3">
    <source>
        <dbReference type="EMBL" id="PWN88811.1"/>
    </source>
</evidence>
<feature type="transmembrane region" description="Helical" evidence="2">
    <location>
        <begin position="20"/>
        <end position="39"/>
    </location>
</feature>
<sequence>MVNWTDPNVIQQSVQAEFGSLVGQFSIIIYEILNTLWFETGLLTRKIPFRWPFLLVVAGRWLLLPAYILGIISLSEGNYTGPQCQIIFRVESAIVGLAQISGTSIFSLRCWSIYERGTLGKAVRSYLLVATMGWIALWMYSAGVGLDATYEGKTCIVTRAGRITWSPFLYALVYDLTLVLLLCYRLSPYCDRRDIIDPGQKPSYMTLLFRQGVLYYLAATAASIWAMAWFWANPNPPMSNFGANIDSLVVVISASKASLSFIKRSIRGHNGSRLLSGSSSNELSSSRPVGMDFLGGQSGGPQASTSALPIHMVQNTVTTRSQTNESGGNDQKSDISLEVLRRS</sequence>
<organism evidence="3 4">
    <name type="scientific">Acaromyces ingoldii</name>
    <dbReference type="NCBI Taxonomy" id="215250"/>
    <lineage>
        <taxon>Eukaryota</taxon>
        <taxon>Fungi</taxon>
        <taxon>Dikarya</taxon>
        <taxon>Basidiomycota</taxon>
        <taxon>Ustilaginomycotina</taxon>
        <taxon>Exobasidiomycetes</taxon>
        <taxon>Exobasidiales</taxon>
        <taxon>Cryptobasidiaceae</taxon>
        <taxon>Acaromyces</taxon>
    </lineage>
</organism>
<accession>A0A316YI11</accession>
<feature type="transmembrane region" description="Helical" evidence="2">
    <location>
        <begin position="123"/>
        <end position="143"/>
    </location>
</feature>
<evidence type="ECO:0000256" key="2">
    <source>
        <dbReference type="SAM" id="Phobius"/>
    </source>
</evidence>
<dbReference type="Proteomes" id="UP000245768">
    <property type="component" value="Unassembled WGS sequence"/>
</dbReference>
<evidence type="ECO:0000313" key="4">
    <source>
        <dbReference type="Proteomes" id="UP000245768"/>
    </source>
</evidence>
<feature type="compositionally biased region" description="Basic and acidic residues" evidence="1">
    <location>
        <begin position="331"/>
        <end position="343"/>
    </location>
</feature>